<dbReference type="RefSeq" id="WP_161869637.1">
    <property type="nucleotide sequence ID" value="NZ_JAQFAM010000007.1"/>
</dbReference>
<evidence type="ECO:0000313" key="3">
    <source>
        <dbReference type="Proteomes" id="UP001429357"/>
    </source>
</evidence>
<feature type="transmembrane region" description="Helical" evidence="1">
    <location>
        <begin position="43"/>
        <end position="68"/>
    </location>
</feature>
<evidence type="ECO:0008006" key="4">
    <source>
        <dbReference type="Google" id="ProtNLM"/>
    </source>
</evidence>
<feature type="transmembrane region" description="Helical" evidence="1">
    <location>
        <begin position="12"/>
        <end position="31"/>
    </location>
</feature>
<sequence length="78" mass="9005">MQFYGTDAVVRIVSHLAFIYLAFWGLKAIRLDTFFRAYHTHQVRLVLSLVAIVVGYQASTFFLELLALCKNIFLTFTN</sequence>
<keyword evidence="1" id="KW-0472">Membrane</keyword>
<evidence type="ECO:0000256" key="1">
    <source>
        <dbReference type="SAM" id="Phobius"/>
    </source>
</evidence>
<evidence type="ECO:0000313" key="2">
    <source>
        <dbReference type="EMBL" id="MEO1782643.1"/>
    </source>
</evidence>
<dbReference type="NCBIfam" id="TIGR02327">
    <property type="entry name" value="int_mem_ywzB"/>
    <property type="match status" value="1"/>
</dbReference>
<organism evidence="2 3">
    <name type="scientific">Enterococcus diestrammenae</name>
    <dbReference type="NCBI Taxonomy" id="1155073"/>
    <lineage>
        <taxon>Bacteria</taxon>
        <taxon>Bacillati</taxon>
        <taxon>Bacillota</taxon>
        <taxon>Bacilli</taxon>
        <taxon>Lactobacillales</taxon>
        <taxon>Enterococcaceae</taxon>
        <taxon>Enterococcus</taxon>
    </lineage>
</organism>
<dbReference type="EMBL" id="MAEI02000001">
    <property type="protein sequence ID" value="MEO1782643.1"/>
    <property type="molecule type" value="Genomic_DNA"/>
</dbReference>
<proteinExistence type="predicted"/>
<comment type="caution">
    <text evidence="2">The sequence shown here is derived from an EMBL/GenBank/DDBJ whole genome shotgun (WGS) entry which is preliminary data.</text>
</comment>
<reference evidence="3" key="1">
    <citation type="submission" date="2016-06" db="EMBL/GenBank/DDBJ databases">
        <title>Four novel species of enterococci isolated from chicken manure.</title>
        <authorList>
            <person name="Van Tyne D."/>
        </authorList>
    </citation>
    <scope>NUCLEOTIDE SEQUENCE [LARGE SCALE GENOMIC DNA]</scope>
    <source>
        <strain evidence="3">JM9A</strain>
    </source>
</reference>
<keyword evidence="1" id="KW-1133">Transmembrane helix</keyword>
<dbReference type="Pfam" id="PF06612">
    <property type="entry name" value="DUF1146"/>
    <property type="match status" value="1"/>
</dbReference>
<protein>
    <recommendedName>
        <fullName evidence="4">DUF1146 domain-containing protein</fullName>
    </recommendedName>
</protein>
<reference evidence="2 3" key="2">
    <citation type="submission" date="2024-02" db="EMBL/GenBank/DDBJ databases">
        <title>The Genome Sequence of Enterococcus diestrammenae JM9A.</title>
        <authorList>
            <person name="Earl A."/>
            <person name="Manson A."/>
            <person name="Gilmore M."/>
            <person name="Sanders J."/>
            <person name="Shea T."/>
            <person name="Howe W."/>
            <person name="Livny J."/>
            <person name="Cuomo C."/>
            <person name="Neafsey D."/>
            <person name="Birren B."/>
        </authorList>
    </citation>
    <scope>NUCLEOTIDE SEQUENCE [LARGE SCALE GENOMIC DNA]</scope>
    <source>
        <strain evidence="2 3">JM9A</strain>
    </source>
</reference>
<keyword evidence="3" id="KW-1185">Reference proteome</keyword>
<accession>A0ABV0F3L0</accession>
<dbReference type="Proteomes" id="UP001429357">
    <property type="component" value="Unassembled WGS sequence"/>
</dbReference>
<name>A0ABV0F3L0_9ENTE</name>
<keyword evidence="1" id="KW-0812">Transmembrane</keyword>
<gene>
    <name evidence="2" type="ORF">BAU18_002257</name>
</gene>
<dbReference type="InterPro" id="IPR009526">
    <property type="entry name" value="DUF1146"/>
</dbReference>